<reference evidence="3" key="1">
    <citation type="journal article" date="2019" name="Int. J. Syst. Evol. Microbiol.">
        <title>The Global Catalogue of Microorganisms (GCM) 10K type strain sequencing project: providing services to taxonomists for standard genome sequencing and annotation.</title>
        <authorList>
            <consortium name="The Broad Institute Genomics Platform"/>
            <consortium name="The Broad Institute Genome Sequencing Center for Infectious Disease"/>
            <person name="Wu L."/>
            <person name="Ma J."/>
        </authorList>
    </citation>
    <scope>NUCLEOTIDE SEQUENCE [LARGE SCALE GENOMIC DNA]</scope>
    <source>
        <strain evidence="3">JCM 17326</strain>
    </source>
</reference>
<organism evidence="2 3">
    <name type="scientific">Nonomuraea rosea</name>
    <dbReference type="NCBI Taxonomy" id="638574"/>
    <lineage>
        <taxon>Bacteria</taxon>
        <taxon>Bacillati</taxon>
        <taxon>Actinomycetota</taxon>
        <taxon>Actinomycetes</taxon>
        <taxon>Streptosporangiales</taxon>
        <taxon>Streptosporangiaceae</taxon>
        <taxon>Nonomuraea</taxon>
    </lineage>
</organism>
<dbReference type="EMBL" id="BAABDQ010000001">
    <property type="protein sequence ID" value="GAA3525548.1"/>
    <property type="molecule type" value="Genomic_DNA"/>
</dbReference>
<name>A0ABP6UYX4_9ACTN</name>
<protein>
    <submittedName>
        <fullName evidence="2">Uncharacterized protein</fullName>
    </submittedName>
</protein>
<gene>
    <name evidence="2" type="ORF">GCM10022419_000280</name>
</gene>
<sequence length="94" mass="9992">MRRHIDRFVAWADAEARALDLPQEEIPDDPHGPIGTARAGLAHRRPPGGLVAPAIQYGLASEPVSPSAWIPSQEVRPAPVVLGPVPPGRGSDRP</sequence>
<dbReference type="Proteomes" id="UP001500630">
    <property type="component" value="Unassembled WGS sequence"/>
</dbReference>
<comment type="caution">
    <text evidence="2">The sequence shown here is derived from an EMBL/GenBank/DDBJ whole genome shotgun (WGS) entry which is preliminary data.</text>
</comment>
<evidence type="ECO:0000313" key="3">
    <source>
        <dbReference type="Proteomes" id="UP001500630"/>
    </source>
</evidence>
<proteinExistence type="predicted"/>
<feature type="region of interest" description="Disordered" evidence="1">
    <location>
        <begin position="21"/>
        <end position="45"/>
    </location>
</feature>
<keyword evidence="3" id="KW-1185">Reference proteome</keyword>
<evidence type="ECO:0000256" key="1">
    <source>
        <dbReference type="SAM" id="MobiDB-lite"/>
    </source>
</evidence>
<evidence type="ECO:0000313" key="2">
    <source>
        <dbReference type="EMBL" id="GAA3525548.1"/>
    </source>
</evidence>
<accession>A0ABP6UYX4</accession>